<keyword evidence="1" id="KW-0812">Transmembrane</keyword>
<dbReference type="Proteomes" id="UP000050417">
    <property type="component" value="Unassembled WGS sequence"/>
</dbReference>
<reference evidence="2 3" key="1">
    <citation type="submission" date="2015-07" db="EMBL/GenBank/DDBJ databases">
        <title>Genome sequence of Ornatilinea apprima DSM 23815.</title>
        <authorList>
            <person name="Hemp J."/>
            <person name="Ward L.M."/>
            <person name="Pace L.A."/>
            <person name="Fischer W.W."/>
        </authorList>
    </citation>
    <scope>NUCLEOTIDE SEQUENCE [LARGE SCALE GENOMIC DNA]</scope>
    <source>
        <strain evidence="2 3">P3M-1</strain>
    </source>
</reference>
<dbReference type="EMBL" id="LGCL01000025">
    <property type="protein sequence ID" value="KPL76573.1"/>
    <property type="molecule type" value="Genomic_DNA"/>
</dbReference>
<dbReference type="AlphaFoldDB" id="A0A0P6XTN2"/>
<evidence type="ECO:0000313" key="2">
    <source>
        <dbReference type="EMBL" id="KPL76573.1"/>
    </source>
</evidence>
<accession>A0A0P6XTN2</accession>
<evidence type="ECO:0000313" key="3">
    <source>
        <dbReference type="Proteomes" id="UP000050417"/>
    </source>
</evidence>
<proteinExistence type="predicted"/>
<feature type="transmembrane region" description="Helical" evidence="1">
    <location>
        <begin position="23"/>
        <end position="47"/>
    </location>
</feature>
<gene>
    <name evidence="2" type="ORF">ADN00_11505</name>
</gene>
<name>A0A0P6XTN2_9CHLR</name>
<feature type="transmembrane region" description="Helical" evidence="1">
    <location>
        <begin position="67"/>
        <end position="88"/>
    </location>
</feature>
<dbReference type="OrthoDB" id="10000886at2"/>
<protein>
    <submittedName>
        <fullName evidence="2">Uncharacterized protein</fullName>
    </submittedName>
</protein>
<dbReference type="RefSeq" id="WP_075063158.1">
    <property type="nucleotide sequence ID" value="NZ_LGCL01000025.1"/>
</dbReference>
<keyword evidence="1" id="KW-0472">Membrane</keyword>
<comment type="caution">
    <text evidence="2">The sequence shown here is derived from an EMBL/GenBank/DDBJ whole genome shotgun (WGS) entry which is preliminary data.</text>
</comment>
<keyword evidence="3" id="KW-1185">Reference proteome</keyword>
<evidence type="ECO:0000256" key="1">
    <source>
        <dbReference type="SAM" id="Phobius"/>
    </source>
</evidence>
<keyword evidence="1" id="KW-1133">Transmembrane helix</keyword>
<organism evidence="2 3">
    <name type="scientific">Ornatilinea apprima</name>
    <dbReference type="NCBI Taxonomy" id="1134406"/>
    <lineage>
        <taxon>Bacteria</taxon>
        <taxon>Bacillati</taxon>
        <taxon>Chloroflexota</taxon>
        <taxon>Anaerolineae</taxon>
        <taxon>Anaerolineales</taxon>
        <taxon>Anaerolineaceae</taxon>
        <taxon>Ornatilinea</taxon>
    </lineage>
</organism>
<sequence>MRFVRNPEQTPEKILSPQQRKSAVYTILVIGLAIVALGTAGFFLSFILREQITQQGLNYRDTQTYSIAVAFAGVFIYAIAASVFKVGLRKTTFYKITTILKDEPFDPPMQGDHTKRILSELRYLSDEWAIFRDISPAGSKEAIPFVLCGPKGVYTLTVAAGRPGKKNFADPAPMLNHLTKSLSKDLNAEITPLILFMGNPVNYDTKSKAQALNINRIYRWVKEQPEQLNPAALEQMESKLFTLINPQKKSAPFIS</sequence>